<dbReference type="AlphaFoldDB" id="A0A0G1F5U2"/>
<name>A0A0G1F5U2_9BACT</name>
<dbReference type="SUPFAM" id="SSF81301">
    <property type="entry name" value="Nucleotidyltransferase"/>
    <property type="match status" value="1"/>
</dbReference>
<dbReference type="Gene3D" id="1.20.120.330">
    <property type="entry name" value="Nucleotidyltransferases domain 2"/>
    <property type="match status" value="1"/>
</dbReference>
<comment type="caution">
    <text evidence="1">The sequence shown here is derived from an EMBL/GenBank/DDBJ whole genome shotgun (WGS) entry which is preliminary data.</text>
</comment>
<dbReference type="CDD" id="cd05403">
    <property type="entry name" value="NT_KNTase_like"/>
    <property type="match status" value="1"/>
</dbReference>
<gene>
    <name evidence="1" type="ORF">UV66_C0002G0033</name>
</gene>
<protein>
    <submittedName>
        <fullName evidence="1">Polymerase beta domain protein region protein</fullName>
    </submittedName>
</protein>
<evidence type="ECO:0000313" key="2">
    <source>
        <dbReference type="Proteomes" id="UP000034669"/>
    </source>
</evidence>
<dbReference type="SUPFAM" id="SSF81631">
    <property type="entry name" value="PAP/OAS1 substrate-binding domain"/>
    <property type="match status" value="1"/>
</dbReference>
<sequence>MDLQSVSLPIEKLEKFPEHYQILQKAVALLAADHRVQGIYLTGSFANGSPDLYSDLDINLIVPTKERETVIKDHQQLREGIAEVATQFPATHLKNPNQIIVFYIGSYPIHVDYEYKISEDLKPVAKGKGAFIVLDKTGELNSWKQACLGVTEDVSPAADNLQYFEDRFWGWIVYTHGKIKRGELWEARDAIEYMRSNVLNRLACYQLGLVNEGNRRLEAKFTPEILNMLEKTVPEGHNKESYTTALSNTIDAYIKLFDEIVSTNDMEGITQADRDYLTKSVKS</sequence>
<dbReference type="InterPro" id="IPR043519">
    <property type="entry name" value="NT_sf"/>
</dbReference>
<proteinExistence type="predicted"/>
<dbReference type="Gene3D" id="3.30.460.10">
    <property type="entry name" value="Beta Polymerase, domain 2"/>
    <property type="match status" value="1"/>
</dbReference>
<dbReference type="EMBL" id="LCFI01000002">
    <property type="protein sequence ID" value="KKS90556.1"/>
    <property type="molecule type" value="Genomic_DNA"/>
</dbReference>
<dbReference type="InterPro" id="IPR007530">
    <property type="entry name" value="Aminoglycoside_adenylylTfrase"/>
</dbReference>
<reference evidence="1 2" key="1">
    <citation type="journal article" date="2015" name="Nature">
        <title>rRNA introns, odd ribosomes, and small enigmatic genomes across a large radiation of phyla.</title>
        <authorList>
            <person name="Brown C.T."/>
            <person name="Hug L.A."/>
            <person name="Thomas B.C."/>
            <person name="Sharon I."/>
            <person name="Castelle C.J."/>
            <person name="Singh A."/>
            <person name="Wilkins M.J."/>
            <person name="Williams K.H."/>
            <person name="Banfield J.F."/>
        </authorList>
    </citation>
    <scope>NUCLEOTIDE SEQUENCE [LARGE SCALE GENOMIC DNA]</scope>
</reference>
<dbReference type="Proteomes" id="UP000034669">
    <property type="component" value="Unassembled WGS sequence"/>
</dbReference>
<evidence type="ECO:0000313" key="1">
    <source>
        <dbReference type="EMBL" id="KKS90556.1"/>
    </source>
</evidence>
<accession>A0A0G1F5U2</accession>
<organism evidence="1 2">
    <name type="scientific">Candidatus Woesebacteria bacterium GW2011_GWA1_43_12</name>
    <dbReference type="NCBI Taxonomy" id="1618557"/>
    <lineage>
        <taxon>Bacteria</taxon>
        <taxon>Candidatus Woeseibacteriota</taxon>
    </lineage>
</organism>
<dbReference type="Pfam" id="PF04439">
    <property type="entry name" value="Adenyl_transf"/>
    <property type="match status" value="1"/>
</dbReference>